<evidence type="ECO:0000313" key="2">
    <source>
        <dbReference type="EMBL" id="KAJ8601944.1"/>
    </source>
</evidence>
<evidence type="ECO:0008006" key="4">
    <source>
        <dbReference type="Google" id="ProtNLM"/>
    </source>
</evidence>
<dbReference type="InterPro" id="IPR021375">
    <property type="entry name" value="DUF2997"/>
</dbReference>
<organism evidence="2 3">
    <name type="scientific">Chrysophaeum taylorii</name>
    <dbReference type="NCBI Taxonomy" id="2483200"/>
    <lineage>
        <taxon>Eukaryota</taxon>
        <taxon>Sar</taxon>
        <taxon>Stramenopiles</taxon>
        <taxon>Ochrophyta</taxon>
        <taxon>Pelagophyceae</taxon>
        <taxon>Pelagomonadales</taxon>
        <taxon>Pelagomonadaceae</taxon>
        <taxon>Chrysophaeum</taxon>
    </lineage>
</organism>
<evidence type="ECO:0000313" key="3">
    <source>
        <dbReference type="Proteomes" id="UP001230188"/>
    </source>
</evidence>
<dbReference type="Proteomes" id="UP001230188">
    <property type="component" value="Unassembled WGS sequence"/>
</dbReference>
<comment type="caution">
    <text evidence="2">The sequence shown here is derived from an EMBL/GenBank/DDBJ whole genome shotgun (WGS) entry which is preliminary data.</text>
</comment>
<dbReference type="EMBL" id="JAQMWT010000393">
    <property type="protein sequence ID" value="KAJ8601944.1"/>
    <property type="molecule type" value="Genomic_DNA"/>
</dbReference>
<sequence length="101" mass="11320">MRRLLCELVALIVGVSSFALQGSVARSTTLYAEPVQVKFRIHPDGRIEETVLGIKGTDCEKVTEALNEKLGSIISSAPTEERFEEKVEDTNNVYETKFTEW</sequence>
<accession>A0AAD7UCJ0</accession>
<feature type="chain" id="PRO_5042247155" description="DUF2997 domain-containing protein" evidence="1">
    <location>
        <begin position="26"/>
        <end position="101"/>
    </location>
</feature>
<dbReference type="AlphaFoldDB" id="A0AAD7UCJ0"/>
<reference evidence="2" key="1">
    <citation type="submission" date="2023-01" db="EMBL/GenBank/DDBJ databases">
        <title>Metagenome sequencing of chrysophaentin producing Chrysophaeum taylorii.</title>
        <authorList>
            <person name="Davison J."/>
            <person name="Bewley C."/>
        </authorList>
    </citation>
    <scope>NUCLEOTIDE SEQUENCE</scope>
    <source>
        <strain evidence="2">NIES-1699</strain>
    </source>
</reference>
<feature type="signal peptide" evidence="1">
    <location>
        <begin position="1"/>
        <end position="25"/>
    </location>
</feature>
<keyword evidence="3" id="KW-1185">Reference proteome</keyword>
<dbReference type="Pfam" id="PF11211">
    <property type="entry name" value="DUF2997"/>
    <property type="match status" value="1"/>
</dbReference>
<proteinExistence type="predicted"/>
<gene>
    <name evidence="2" type="ORF">CTAYLR_004467</name>
</gene>
<keyword evidence="1" id="KW-0732">Signal</keyword>
<name>A0AAD7UCJ0_9STRA</name>
<evidence type="ECO:0000256" key="1">
    <source>
        <dbReference type="SAM" id="SignalP"/>
    </source>
</evidence>
<protein>
    <recommendedName>
        <fullName evidence="4">DUF2997 domain-containing protein</fullName>
    </recommendedName>
</protein>